<evidence type="ECO:0008006" key="3">
    <source>
        <dbReference type="Google" id="ProtNLM"/>
    </source>
</evidence>
<evidence type="ECO:0000313" key="2">
    <source>
        <dbReference type="Proteomes" id="UP000751190"/>
    </source>
</evidence>
<accession>A0A8J6CAS9</accession>
<protein>
    <recommendedName>
        <fullName evidence="3">TLC domain-containing protein</fullName>
    </recommendedName>
</protein>
<dbReference type="OMA" id="ALHLYHI"/>
<dbReference type="OrthoDB" id="10262014at2759"/>
<name>A0A8J6CAS9_DIALT</name>
<comment type="caution">
    <text evidence="1">The sequence shown here is derived from an EMBL/GenBank/DDBJ whole genome shotgun (WGS) entry which is preliminary data.</text>
</comment>
<dbReference type="Proteomes" id="UP000751190">
    <property type="component" value="Unassembled WGS sequence"/>
</dbReference>
<proteinExistence type="predicted"/>
<gene>
    <name evidence="1" type="ORF">KFE25_001708</name>
</gene>
<organism evidence="1 2">
    <name type="scientific">Diacronema lutheri</name>
    <name type="common">Unicellular marine alga</name>
    <name type="synonym">Monochrysis lutheri</name>
    <dbReference type="NCBI Taxonomy" id="2081491"/>
    <lineage>
        <taxon>Eukaryota</taxon>
        <taxon>Haptista</taxon>
        <taxon>Haptophyta</taxon>
        <taxon>Pavlovophyceae</taxon>
        <taxon>Pavlovales</taxon>
        <taxon>Pavlovaceae</taxon>
        <taxon>Diacronema</taxon>
    </lineage>
</organism>
<reference evidence="1" key="1">
    <citation type="submission" date="2021-05" db="EMBL/GenBank/DDBJ databases">
        <title>The genome of the haptophyte Pavlova lutheri (Diacronema luteri, Pavlovales) - a model for lipid biosynthesis in eukaryotic algae.</title>
        <authorList>
            <person name="Hulatt C.J."/>
            <person name="Posewitz M.C."/>
        </authorList>
    </citation>
    <scope>NUCLEOTIDE SEQUENCE</scope>
    <source>
        <strain evidence="1">NIVA-4/92</strain>
    </source>
</reference>
<sequence>MNMDGLDGAALLDMLAGTLRKWTAHTQPSAYDALMNETLPQILVSFALCYALDGVISRLPLVKSRWFSLHTVVNAMVVMLAAEDTFATLADPVHATTGPATTLAVSLIIALHVYHAAFFTLDAVDVIHHVVSVGILGPLAVCYRPGVFLNYVSFFVSGLPGGVDYAMLALVKHGYLEPLSEKYWNSKINVWMRGPMLVIGAFIAYQSALETSLAHCAADQCGTPGGPLPRGQRAAALITAAVLLWNGQFFAERVIVNFGAKSKQSTAEMYAGGMLPRNLSKGSLSALARNLSRDSLLRLAETHQTAN</sequence>
<keyword evidence="2" id="KW-1185">Reference proteome</keyword>
<dbReference type="AlphaFoldDB" id="A0A8J6CAS9"/>
<dbReference type="EMBL" id="JAGTXO010000018">
    <property type="protein sequence ID" value="KAG8462935.1"/>
    <property type="molecule type" value="Genomic_DNA"/>
</dbReference>
<evidence type="ECO:0000313" key="1">
    <source>
        <dbReference type="EMBL" id="KAG8462935.1"/>
    </source>
</evidence>